<evidence type="ECO:0000256" key="14">
    <source>
        <dbReference type="ARBA" id="ARBA00023004"/>
    </source>
</evidence>
<keyword evidence="18" id="KW-1185">Reference proteome</keyword>
<keyword evidence="10 16" id="KW-0812">Transmembrane</keyword>
<keyword evidence="9" id="KW-0349">Heme</keyword>
<keyword evidence="15 16" id="KW-0472">Membrane</keyword>
<evidence type="ECO:0000256" key="15">
    <source>
        <dbReference type="ARBA" id="ARBA00023136"/>
    </source>
</evidence>
<dbReference type="GO" id="GO:0006099">
    <property type="term" value="P:tricarboxylic acid cycle"/>
    <property type="evidence" value="ECO:0007669"/>
    <property type="project" value="UniProtKB-UniPathway"/>
</dbReference>
<evidence type="ECO:0000256" key="11">
    <source>
        <dbReference type="ARBA" id="ARBA00022723"/>
    </source>
</evidence>
<evidence type="ECO:0000256" key="16">
    <source>
        <dbReference type="SAM" id="Phobius"/>
    </source>
</evidence>
<keyword evidence="14" id="KW-0408">Iron</keyword>
<protein>
    <recommendedName>
        <fullName evidence="6">Succinate dehydrogenase hydrophobic membrane anchor subunit</fullName>
    </recommendedName>
</protein>
<evidence type="ECO:0000256" key="13">
    <source>
        <dbReference type="ARBA" id="ARBA00022989"/>
    </source>
</evidence>
<evidence type="ECO:0000256" key="8">
    <source>
        <dbReference type="ARBA" id="ARBA00022532"/>
    </source>
</evidence>
<reference evidence="17 18" key="1">
    <citation type="journal article" date="2013" name="J. Microbiol. Biotechnol.">
        <title>Novosphingobium ginsenosidimutans sp. nov., with the ability to convert ginsenoside.</title>
        <authorList>
            <person name="Kim J.K."/>
            <person name="He D."/>
            <person name="Liu Q.M."/>
            <person name="Park H.Y."/>
            <person name="Jung M.S."/>
            <person name="Yoon M.H."/>
            <person name="Kim S.C."/>
            <person name="Im W.T."/>
        </authorList>
    </citation>
    <scope>NUCLEOTIDE SEQUENCE [LARGE SCALE GENOMIC DNA]</scope>
    <source>
        <strain evidence="17 18">FW-6</strain>
    </source>
</reference>
<gene>
    <name evidence="17" type="primary">sdhD</name>
    <name evidence="17" type="ORF">FRF71_10635</name>
</gene>
<dbReference type="RefSeq" id="WP_147090629.1">
    <property type="nucleotide sequence ID" value="NZ_BAABJD010000005.1"/>
</dbReference>
<comment type="subunit">
    <text evidence="5">Part of an enzyme complex containing four subunits: a flavoprotein, an iron-sulfur protein, plus two membrane-anchoring proteins, SdhC and SdhD.</text>
</comment>
<evidence type="ECO:0000256" key="9">
    <source>
        <dbReference type="ARBA" id="ARBA00022617"/>
    </source>
</evidence>
<evidence type="ECO:0000256" key="4">
    <source>
        <dbReference type="ARBA" id="ARBA00005163"/>
    </source>
</evidence>
<evidence type="ECO:0000256" key="2">
    <source>
        <dbReference type="ARBA" id="ARBA00004050"/>
    </source>
</evidence>
<sequence length="128" mass="13645">MGNGTNIGRVRALGSAHSGTKHWLAMRLTSIALLVLGFWLLFALIGLPDLTFKTVKAWAAQPLSATGLVLLVIASFWHTQMGLQELIEDYVHEHANKYACLTLLNLAAFAGGAFGVFAIVRIALGAAA</sequence>
<dbReference type="SUPFAM" id="SSF81343">
    <property type="entry name" value="Fumarate reductase respiratory complex transmembrane subunits"/>
    <property type="match status" value="1"/>
</dbReference>
<dbReference type="GO" id="GO:0020037">
    <property type="term" value="F:heme binding"/>
    <property type="evidence" value="ECO:0007669"/>
    <property type="project" value="InterPro"/>
</dbReference>
<accession>A0A5B8S562</accession>
<keyword evidence="13 16" id="KW-1133">Transmembrane helix</keyword>
<keyword evidence="12" id="KW-0249">Electron transport</keyword>
<dbReference type="InterPro" id="IPR014312">
    <property type="entry name" value="Succ_DH_anchor"/>
</dbReference>
<dbReference type="UniPathway" id="UPA00223"/>
<evidence type="ECO:0000313" key="18">
    <source>
        <dbReference type="Proteomes" id="UP000321172"/>
    </source>
</evidence>
<dbReference type="AlphaFoldDB" id="A0A5B8S562"/>
<dbReference type="InterPro" id="IPR000701">
    <property type="entry name" value="SuccDH_FuR_B_TM-su"/>
</dbReference>
<evidence type="ECO:0000313" key="17">
    <source>
        <dbReference type="EMBL" id="QEA16550.1"/>
    </source>
</evidence>
<dbReference type="CDD" id="cd03495">
    <property type="entry name" value="SQR_TypeC_SdhD_like"/>
    <property type="match status" value="1"/>
</dbReference>
<organism evidence="17 18">
    <name type="scientific">Novosphingobium ginsenosidimutans</name>
    <dbReference type="NCBI Taxonomy" id="1176536"/>
    <lineage>
        <taxon>Bacteria</taxon>
        <taxon>Pseudomonadati</taxon>
        <taxon>Pseudomonadota</taxon>
        <taxon>Alphaproteobacteria</taxon>
        <taxon>Sphingomonadales</taxon>
        <taxon>Sphingomonadaceae</taxon>
        <taxon>Novosphingobium</taxon>
    </lineage>
</organism>
<comment type="function">
    <text evidence="2">Membrane-anchoring subunit of succinate dehydrogenase (SDH).</text>
</comment>
<feature type="transmembrane region" description="Helical" evidence="16">
    <location>
        <begin position="98"/>
        <end position="124"/>
    </location>
</feature>
<comment type="subcellular location">
    <subcellularLocation>
        <location evidence="3">Membrane</location>
        <topology evidence="3">Multi-pass membrane protein</topology>
    </subcellularLocation>
</comment>
<evidence type="ECO:0000256" key="1">
    <source>
        <dbReference type="ARBA" id="ARBA00001971"/>
    </source>
</evidence>
<dbReference type="EMBL" id="CP042345">
    <property type="protein sequence ID" value="QEA16550.1"/>
    <property type="molecule type" value="Genomic_DNA"/>
</dbReference>
<dbReference type="NCBIfam" id="TIGR02968">
    <property type="entry name" value="succ_dehyd_anc"/>
    <property type="match status" value="1"/>
</dbReference>
<dbReference type="KEGG" id="ngf:FRF71_10635"/>
<evidence type="ECO:0000256" key="3">
    <source>
        <dbReference type="ARBA" id="ARBA00004141"/>
    </source>
</evidence>
<evidence type="ECO:0000256" key="10">
    <source>
        <dbReference type="ARBA" id="ARBA00022692"/>
    </source>
</evidence>
<keyword evidence="11" id="KW-0479">Metal-binding</keyword>
<comment type="cofactor">
    <cofactor evidence="1">
        <name>heme</name>
        <dbReference type="ChEBI" id="CHEBI:30413"/>
    </cofactor>
</comment>
<comment type="pathway">
    <text evidence="4">Carbohydrate metabolism; tricarboxylic acid cycle.</text>
</comment>
<evidence type="ECO:0000256" key="12">
    <source>
        <dbReference type="ARBA" id="ARBA00022982"/>
    </source>
</evidence>
<evidence type="ECO:0000256" key="5">
    <source>
        <dbReference type="ARBA" id="ARBA00011558"/>
    </source>
</evidence>
<dbReference type="GO" id="GO:0046872">
    <property type="term" value="F:metal ion binding"/>
    <property type="evidence" value="ECO:0007669"/>
    <property type="project" value="UniProtKB-KW"/>
</dbReference>
<feature type="transmembrane region" description="Helical" evidence="16">
    <location>
        <begin position="28"/>
        <end position="47"/>
    </location>
</feature>
<dbReference type="Pfam" id="PF01127">
    <property type="entry name" value="Sdh_cyt"/>
    <property type="match status" value="1"/>
</dbReference>
<dbReference type="Proteomes" id="UP000321172">
    <property type="component" value="Chromosome"/>
</dbReference>
<keyword evidence="7" id="KW-0813">Transport</keyword>
<feature type="transmembrane region" description="Helical" evidence="16">
    <location>
        <begin position="59"/>
        <end position="77"/>
    </location>
</feature>
<dbReference type="GO" id="GO:0016020">
    <property type="term" value="C:membrane"/>
    <property type="evidence" value="ECO:0007669"/>
    <property type="project" value="UniProtKB-SubCell"/>
</dbReference>
<evidence type="ECO:0000256" key="6">
    <source>
        <dbReference type="ARBA" id="ARBA00019425"/>
    </source>
</evidence>
<dbReference type="Gene3D" id="1.20.1300.10">
    <property type="entry name" value="Fumarate reductase/succinate dehydrogenase, transmembrane subunit"/>
    <property type="match status" value="1"/>
</dbReference>
<proteinExistence type="predicted"/>
<keyword evidence="8" id="KW-0816">Tricarboxylic acid cycle</keyword>
<name>A0A5B8S562_9SPHN</name>
<evidence type="ECO:0000256" key="7">
    <source>
        <dbReference type="ARBA" id="ARBA00022448"/>
    </source>
</evidence>
<dbReference type="OrthoDB" id="9809280at2"/>
<dbReference type="InterPro" id="IPR034804">
    <property type="entry name" value="SQR/QFR_C/D"/>
</dbReference>